<keyword evidence="1" id="KW-0472">Membrane</keyword>
<organism evidence="2 3">
    <name type="scientific">Dipteronia sinensis</name>
    <dbReference type="NCBI Taxonomy" id="43782"/>
    <lineage>
        <taxon>Eukaryota</taxon>
        <taxon>Viridiplantae</taxon>
        <taxon>Streptophyta</taxon>
        <taxon>Embryophyta</taxon>
        <taxon>Tracheophyta</taxon>
        <taxon>Spermatophyta</taxon>
        <taxon>Magnoliopsida</taxon>
        <taxon>eudicotyledons</taxon>
        <taxon>Gunneridae</taxon>
        <taxon>Pentapetalae</taxon>
        <taxon>rosids</taxon>
        <taxon>malvids</taxon>
        <taxon>Sapindales</taxon>
        <taxon>Sapindaceae</taxon>
        <taxon>Hippocastanoideae</taxon>
        <taxon>Acereae</taxon>
        <taxon>Dipteronia</taxon>
    </lineage>
</organism>
<keyword evidence="3" id="KW-1185">Reference proteome</keyword>
<comment type="caution">
    <text evidence="2">The sequence shown here is derived from an EMBL/GenBank/DDBJ whole genome shotgun (WGS) entry which is preliminary data.</text>
</comment>
<evidence type="ECO:0008006" key="4">
    <source>
        <dbReference type="Google" id="ProtNLM"/>
    </source>
</evidence>
<sequence>MEREVKFEDQVVHVTHLELADDTILFLQLKVEYLLNLRRILHCFEMASGLRVNFHMSCIVKVGKKNQAEIYWAKALRCNRASLPITYLGMPLGSNPNTKNIWNPVVQKIENRLAPWKMRFLSKGGRLVLIKAVLSSILTYYMLVFKIPVGVANKKERLQHEFVWVHGVEKKKIHSVDWVTNYKSKGSGGLGVGRVVDNNVGLLSKWVWRFWGRILLYGRRCRVLVKDVHPKFGMDMSLNEKCLFCDKDKETTDHLFLYCRWSWKIWMRCMGWWEVSSCSNNKMHEWSERWLGLWPRQKNKRVWSILFLAIIWTLWESKNSLIFKGQEFQLDNTVDMIVFRTSWWFKYYGGGSSDSITALILNMKELCIEKPVYKISNPVN</sequence>
<evidence type="ECO:0000256" key="1">
    <source>
        <dbReference type="SAM" id="Phobius"/>
    </source>
</evidence>
<keyword evidence="1" id="KW-1133">Transmembrane helix</keyword>
<dbReference type="EMBL" id="JANJYJ010000001">
    <property type="protein sequence ID" value="KAK3230297.1"/>
    <property type="molecule type" value="Genomic_DNA"/>
</dbReference>
<gene>
    <name evidence="2" type="ORF">Dsin_002178</name>
</gene>
<name>A0AAE0B5M5_9ROSI</name>
<reference evidence="2" key="1">
    <citation type="journal article" date="2023" name="Plant J.">
        <title>Genome sequences and population genomics provide insights into the demographic history, inbreeding, and mutation load of two 'living fossil' tree species of Dipteronia.</title>
        <authorList>
            <person name="Feng Y."/>
            <person name="Comes H.P."/>
            <person name="Chen J."/>
            <person name="Zhu S."/>
            <person name="Lu R."/>
            <person name="Zhang X."/>
            <person name="Li P."/>
            <person name="Qiu J."/>
            <person name="Olsen K.M."/>
            <person name="Qiu Y."/>
        </authorList>
    </citation>
    <scope>NUCLEOTIDE SEQUENCE</scope>
    <source>
        <strain evidence="2">NBL</strain>
    </source>
</reference>
<dbReference type="Proteomes" id="UP001281410">
    <property type="component" value="Unassembled WGS sequence"/>
</dbReference>
<proteinExistence type="predicted"/>
<dbReference type="PANTHER" id="PTHR33116:SF75">
    <property type="entry name" value="RIBONUCLEASE H PROTEIN"/>
    <property type="match status" value="1"/>
</dbReference>
<evidence type="ECO:0000313" key="3">
    <source>
        <dbReference type="Proteomes" id="UP001281410"/>
    </source>
</evidence>
<evidence type="ECO:0000313" key="2">
    <source>
        <dbReference type="EMBL" id="KAK3230297.1"/>
    </source>
</evidence>
<keyword evidence="1" id="KW-0812">Transmembrane</keyword>
<protein>
    <recommendedName>
        <fullName evidence="4">Reverse transcriptase zinc-binding domain-containing protein</fullName>
    </recommendedName>
</protein>
<dbReference type="PANTHER" id="PTHR33116">
    <property type="entry name" value="REVERSE TRANSCRIPTASE ZINC-BINDING DOMAIN-CONTAINING PROTEIN-RELATED-RELATED"/>
    <property type="match status" value="1"/>
</dbReference>
<accession>A0AAE0B5M5</accession>
<dbReference type="AlphaFoldDB" id="A0AAE0B5M5"/>
<feature type="transmembrane region" description="Helical" evidence="1">
    <location>
        <begin position="127"/>
        <end position="145"/>
    </location>
</feature>